<dbReference type="EMBL" id="SNRW01007727">
    <property type="protein sequence ID" value="KAA6380757.1"/>
    <property type="molecule type" value="Genomic_DNA"/>
</dbReference>
<name>A0A5J4VE25_9EUKA</name>
<reference evidence="1 2" key="1">
    <citation type="submission" date="2019-03" db="EMBL/GenBank/DDBJ databases">
        <title>Single cell metagenomics reveals metabolic interactions within the superorganism composed of flagellate Streblomastix strix and complex community of Bacteroidetes bacteria on its surface.</title>
        <authorList>
            <person name="Treitli S.C."/>
            <person name="Kolisko M."/>
            <person name="Husnik F."/>
            <person name="Keeling P."/>
            <person name="Hampl V."/>
        </authorList>
    </citation>
    <scope>NUCLEOTIDE SEQUENCE [LARGE SCALE GENOMIC DNA]</scope>
    <source>
        <strain evidence="1">ST1C</strain>
    </source>
</reference>
<dbReference type="Proteomes" id="UP000324800">
    <property type="component" value="Unassembled WGS sequence"/>
</dbReference>
<accession>A0A5J4VE25</accession>
<evidence type="ECO:0000313" key="1">
    <source>
        <dbReference type="EMBL" id="KAA6380757.1"/>
    </source>
</evidence>
<organism evidence="1 2">
    <name type="scientific">Streblomastix strix</name>
    <dbReference type="NCBI Taxonomy" id="222440"/>
    <lineage>
        <taxon>Eukaryota</taxon>
        <taxon>Metamonada</taxon>
        <taxon>Preaxostyla</taxon>
        <taxon>Oxymonadida</taxon>
        <taxon>Streblomastigidae</taxon>
        <taxon>Streblomastix</taxon>
    </lineage>
</organism>
<comment type="caution">
    <text evidence="1">The sequence shown here is derived from an EMBL/GenBank/DDBJ whole genome shotgun (WGS) entry which is preliminary data.</text>
</comment>
<proteinExistence type="predicted"/>
<dbReference type="AlphaFoldDB" id="A0A5J4VE25"/>
<evidence type="ECO:0000313" key="2">
    <source>
        <dbReference type="Proteomes" id="UP000324800"/>
    </source>
</evidence>
<protein>
    <submittedName>
        <fullName evidence="1">Uncharacterized protein</fullName>
    </submittedName>
</protein>
<gene>
    <name evidence="1" type="ORF">EZS28_023717</name>
</gene>
<sequence length="218" mass="24849">MLNQKYRKLTQHQNLKLQILNVQVHFAIRGIVQDLVRWYLCVSCHLWCMQSSRLEVLNLLLLDQICAEIYCEPVPPEQQLHKSHDKIFNLLHLRHLQGGSDVSVCHCNLAIAHKYGKIVPIHVSVVSQKFARCSIEISSIAKVRDQCLQILTSYMRYGLHSYFSNGRPIWKGSSMEHPVPAALLAISKQRGGARVFEGVVLQQSPLRASIICLFRKGT</sequence>